<dbReference type="EMBL" id="WTYE01000001">
    <property type="protein sequence ID" value="MXP32568.1"/>
    <property type="molecule type" value="Genomic_DNA"/>
</dbReference>
<evidence type="ECO:0000313" key="8">
    <source>
        <dbReference type="Proteomes" id="UP000446786"/>
    </source>
</evidence>
<proteinExistence type="inferred from homology"/>
<evidence type="ECO:0000256" key="3">
    <source>
        <dbReference type="ARBA" id="ARBA00022763"/>
    </source>
</evidence>
<keyword evidence="2 6" id="KW-0255">Endonuclease</keyword>
<comment type="function">
    <text evidence="6">May nick specific sequences that contain T:G mispairs resulting from m5C-deamination.</text>
</comment>
<keyword evidence="4 6" id="KW-0378">Hydrolase</keyword>
<evidence type="ECO:0000256" key="5">
    <source>
        <dbReference type="ARBA" id="ARBA00023204"/>
    </source>
</evidence>
<evidence type="ECO:0000256" key="4">
    <source>
        <dbReference type="ARBA" id="ARBA00022801"/>
    </source>
</evidence>
<dbReference type="Pfam" id="PF03852">
    <property type="entry name" value="Vsr"/>
    <property type="match status" value="1"/>
</dbReference>
<dbReference type="OrthoDB" id="9801520at2"/>
<comment type="similarity">
    <text evidence="6">Belongs to the vsr family.</text>
</comment>
<protein>
    <recommendedName>
        <fullName evidence="6">Very short patch repair endonuclease</fullName>
        <ecNumber evidence="6">3.1.-.-</ecNumber>
    </recommendedName>
</protein>
<dbReference type="InterPro" id="IPR004603">
    <property type="entry name" value="DNA_mismatch_endonuc_vsr"/>
</dbReference>
<dbReference type="GO" id="GO:0016787">
    <property type="term" value="F:hydrolase activity"/>
    <property type="evidence" value="ECO:0007669"/>
    <property type="project" value="UniProtKB-KW"/>
</dbReference>
<evidence type="ECO:0000256" key="6">
    <source>
        <dbReference type="PIRNR" id="PIRNR018267"/>
    </source>
</evidence>
<keyword evidence="5 6" id="KW-0234">DNA repair</keyword>
<comment type="caution">
    <text evidence="7">The sequence shown here is derived from an EMBL/GenBank/DDBJ whole genome shotgun (WGS) entry which is preliminary data.</text>
</comment>
<gene>
    <name evidence="7" type="primary">vsr</name>
    <name evidence="7" type="ORF">GRI94_12125</name>
</gene>
<organism evidence="7 8">
    <name type="scientific">Parerythrobacter jejuensis</name>
    <dbReference type="NCBI Taxonomy" id="795812"/>
    <lineage>
        <taxon>Bacteria</taxon>
        <taxon>Pseudomonadati</taxon>
        <taxon>Pseudomonadota</taxon>
        <taxon>Alphaproteobacteria</taxon>
        <taxon>Sphingomonadales</taxon>
        <taxon>Erythrobacteraceae</taxon>
        <taxon>Parerythrobacter</taxon>
    </lineage>
</organism>
<dbReference type="RefSeq" id="WP_160779899.1">
    <property type="nucleotide sequence ID" value="NZ_BAAAZF010000001.1"/>
</dbReference>
<dbReference type="SUPFAM" id="SSF52980">
    <property type="entry name" value="Restriction endonuclease-like"/>
    <property type="match status" value="1"/>
</dbReference>
<dbReference type="GO" id="GO:0004519">
    <property type="term" value="F:endonuclease activity"/>
    <property type="evidence" value="ECO:0007669"/>
    <property type="project" value="UniProtKB-KW"/>
</dbReference>
<dbReference type="AlphaFoldDB" id="A0A845B0Q4"/>
<reference evidence="7 8" key="1">
    <citation type="submission" date="2019-12" db="EMBL/GenBank/DDBJ databases">
        <title>Genomic-based taxomic classification of the family Erythrobacteraceae.</title>
        <authorList>
            <person name="Xu L."/>
        </authorList>
    </citation>
    <scope>NUCLEOTIDE SEQUENCE [LARGE SCALE GENOMIC DNA]</scope>
    <source>
        <strain evidence="7 8">JCM 16677</strain>
    </source>
</reference>
<evidence type="ECO:0000313" key="7">
    <source>
        <dbReference type="EMBL" id="MXP32568.1"/>
    </source>
</evidence>
<accession>A0A845B0Q4</accession>
<sequence>MVDNLSPEERSRLMSRVRGKDTKPEMAVRRLVHRLGFRFRLHRHDLPGSPDLVFPIRKKVIFVHGCYWHRHNCKKATTPKTNVDFWQKKFDDNIMRDNKNLIDLAEMGWETMVVWQCEAEKPDELADLLVDFLETAS</sequence>
<dbReference type="GO" id="GO:0006298">
    <property type="term" value="P:mismatch repair"/>
    <property type="evidence" value="ECO:0007669"/>
    <property type="project" value="UniProtKB-UniRule"/>
</dbReference>
<dbReference type="EC" id="3.1.-.-" evidence="6"/>
<dbReference type="Proteomes" id="UP000446786">
    <property type="component" value="Unassembled WGS sequence"/>
</dbReference>
<name>A0A845B0Q4_9SPHN</name>
<dbReference type="NCBIfam" id="TIGR00632">
    <property type="entry name" value="vsr"/>
    <property type="match status" value="1"/>
</dbReference>
<keyword evidence="8" id="KW-1185">Reference proteome</keyword>
<evidence type="ECO:0000256" key="1">
    <source>
        <dbReference type="ARBA" id="ARBA00022722"/>
    </source>
</evidence>
<dbReference type="Gene3D" id="3.40.960.10">
    <property type="entry name" value="VSR Endonuclease"/>
    <property type="match status" value="1"/>
</dbReference>
<keyword evidence="3 6" id="KW-0227">DNA damage</keyword>
<keyword evidence="1 6" id="KW-0540">Nuclease</keyword>
<dbReference type="PIRSF" id="PIRSF018267">
    <property type="entry name" value="VSR_endonuc"/>
    <property type="match status" value="1"/>
</dbReference>
<dbReference type="InterPro" id="IPR011335">
    <property type="entry name" value="Restrct_endonuc-II-like"/>
</dbReference>
<evidence type="ECO:0000256" key="2">
    <source>
        <dbReference type="ARBA" id="ARBA00022759"/>
    </source>
</evidence>
<dbReference type="CDD" id="cd00221">
    <property type="entry name" value="Vsr"/>
    <property type="match status" value="1"/>
</dbReference>